<reference evidence="2" key="1">
    <citation type="journal article" date="2010" name="Environ. Microbiol.">
        <title>The genome of Syntrophomonas wolfei: new insights into syntrophic metabolism and biohydrogen production.</title>
        <authorList>
            <person name="Sieber J.R."/>
            <person name="Sims D.R."/>
            <person name="Han C."/>
            <person name="Kim E."/>
            <person name="Lykidis A."/>
            <person name="Lapidus A.L."/>
            <person name="McDonnald E."/>
            <person name="Rohlin L."/>
            <person name="Culley D.E."/>
            <person name="Gunsalus R."/>
            <person name="McInerney M.J."/>
        </authorList>
    </citation>
    <scope>NUCLEOTIDE SEQUENCE [LARGE SCALE GENOMIC DNA]</scope>
    <source>
        <strain evidence="2">DSM 2245B / Goettingen</strain>
    </source>
</reference>
<dbReference type="AlphaFoldDB" id="Q0AU96"/>
<dbReference type="EMBL" id="CP000448">
    <property type="protein sequence ID" value="ABI69708.1"/>
    <property type="molecule type" value="Genomic_DNA"/>
</dbReference>
<proteinExistence type="predicted"/>
<gene>
    <name evidence="1" type="ordered locus">Swol_2419</name>
</gene>
<accession>Q0AU96</accession>
<dbReference type="KEGG" id="swo:Swol_2419"/>
<dbReference type="SUPFAM" id="SSF56281">
    <property type="entry name" value="Metallo-hydrolase/oxidoreductase"/>
    <property type="match status" value="1"/>
</dbReference>
<protein>
    <recommendedName>
        <fullName evidence="3">MBL fold metallo-hydrolase</fullName>
    </recommendedName>
</protein>
<organism evidence="1 2">
    <name type="scientific">Syntrophomonas wolfei subsp. wolfei (strain DSM 2245B / Goettingen)</name>
    <dbReference type="NCBI Taxonomy" id="335541"/>
    <lineage>
        <taxon>Bacteria</taxon>
        <taxon>Bacillati</taxon>
        <taxon>Bacillota</taxon>
        <taxon>Clostridia</taxon>
        <taxon>Eubacteriales</taxon>
        <taxon>Syntrophomonadaceae</taxon>
        <taxon>Syntrophomonas</taxon>
    </lineage>
</organism>
<dbReference type="OrthoDB" id="9789133at2"/>
<evidence type="ECO:0000313" key="1">
    <source>
        <dbReference type="EMBL" id="ABI69708.1"/>
    </source>
</evidence>
<dbReference type="STRING" id="335541.Swol_2419"/>
<keyword evidence="2" id="KW-1185">Reference proteome</keyword>
<dbReference type="PANTHER" id="PTHR42967">
    <property type="entry name" value="METAL DEPENDENT HYDROLASE"/>
    <property type="match status" value="1"/>
</dbReference>
<sequence length="209" mass="23428">MKIRWLGHASFLIETGKERIITDPFDERAGYAVFTETVDIATVSHEHWDHNAVGILAGKPQVIRGEGEFCLGGITITGFSSFHDQTRGRDRGKNTIYKISAEGMELLHLGDLGHILSPREIEAIGQVDILLLPVGGTYTIDARQALETMQQLNPRITIPMHYQTPHVKISLAPLEAFTGHLERVVKRPFLEITREELPEEPLVVVLDYL</sequence>
<dbReference type="RefSeq" id="WP_011641792.1">
    <property type="nucleotide sequence ID" value="NC_008346.1"/>
</dbReference>
<dbReference type="InterPro" id="IPR036866">
    <property type="entry name" value="RibonucZ/Hydroxyglut_hydro"/>
</dbReference>
<name>Q0AU96_SYNWW</name>
<dbReference type="HOGENOM" id="CLU_070010_3_0_9"/>
<evidence type="ECO:0008006" key="3">
    <source>
        <dbReference type="Google" id="ProtNLM"/>
    </source>
</evidence>
<dbReference type="Gene3D" id="3.60.15.10">
    <property type="entry name" value="Ribonuclease Z/Hydroxyacylglutathione hydrolase-like"/>
    <property type="match status" value="1"/>
</dbReference>
<dbReference type="eggNOG" id="COG2220">
    <property type="taxonomic scope" value="Bacteria"/>
</dbReference>
<dbReference type="PANTHER" id="PTHR42967:SF1">
    <property type="entry name" value="MBL FOLD METALLO-HYDROLASE"/>
    <property type="match status" value="1"/>
</dbReference>
<dbReference type="Proteomes" id="UP000001968">
    <property type="component" value="Chromosome"/>
</dbReference>
<dbReference type="Pfam" id="PF13483">
    <property type="entry name" value="Lactamase_B_3"/>
    <property type="match status" value="1"/>
</dbReference>
<evidence type="ECO:0000313" key="2">
    <source>
        <dbReference type="Proteomes" id="UP000001968"/>
    </source>
</evidence>